<gene>
    <name evidence="2" type="ORF">NBRC116591_41390</name>
</gene>
<sequence length="112" mass="13387">MEYLGEPKSIREWIEHKDEFPSDGCLHVKSDQLTISMNTLAWPEYFNPDDFSQNDYDQFDQWLSENNYRPFLSKEQIEGVIENLKQQKPKYSENRLLQALVCYWGTDAFIQL</sequence>
<reference evidence="2 3" key="1">
    <citation type="submission" date="2024-04" db="EMBL/GenBank/DDBJ databases">
        <title>Draft genome sequence of Sessilibacter corallicola NBRC 116591.</title>
        <authorList>
            <person name="Miyakawa T."/>
            <person name="Kusuya Y."/>
            <person name="Miura T."/>
        </authorList>
    </citation>
    <scope>NUCLEOTIDE SEQUENCE [LARGE SCALE GENOMIC DNA]</scope>
    <source>
        <strain evidence="2 3">KU-00831-HH</strain>
    </source>
</reference>
<comment type="caution">
    <text evidence="2">The sequence shown here is derived from an EMBL/GenBank/DDBJ whole genome shotgun (WGS) entry which is preliminary data.</text>
</comment>
<dbReference type="RefSeq" id="WP_353304630.1">
    <property type="nucleotide sequence ID" value="NZ_BAABWN010000035.1"/>
</dbReference>
<name>A0ABQ0AFA2_9GAMM</name>
<evidence type="ECO:0000259" key="1">
    <source>
        <dbReference type="Pfam" id="PF24832"/>
    </source>
</evidence>
<proteinExistence type="predicted"/>
<dbReference type="InterPro" id="IPR056133">
    <property type="entry name" value="DUF7716"/>
</dbReference>
<dbReference type="Proteomes" id="UP001465153">
    <property type="component" value="Unassembled WGS sequence"/>
</dbReference>
<organism evidence="2 3">
    <name type="scientific">Sessilibacter corallicola</name>
    <dbReference type="NCBI Taxonomy" id="2904075"/>
    <lineage>
        <taxon>Bacteria</taxon>
        <taxon>Pseudomonadati</taxon>
        <taxon>Pseudomonadota</taxon>
        <taxon>Gammaproteobacteria</taxon>
        <taxon>Cellvibrionales</taxon>
        <taxon>Cellvibrionaceae</taxon>
        <taxon>Sessilibacter</taxon>
    </lineage>
</organism>
<keyword evidence="3" id="KW-1185">Reference proteome</keyword>
<evidence type="ECO:0000313" key="3">
    <source>
        <dbReference type="Proteomes" id="UP001465153"/>
    </source>
</evidence>
<evidence type="ECO:0000313" key="2">
    <source>
        <dbReference type="EMBL" id="GAA6170324.1"/>
    </source>
</evidence>
<protein>
    <recommendedName>
        <fullName evidence="1">DUF7716 domain-containing protein</fullName>
    </recommendedName>
</protein>
<accession>A0ABQ0AFA2</accession>
<dbReference type="Pfam" id="PF24832">
    <property type="entry name" value="DUF7716"/>
    <property type="match status" value="1"/>
</dbReference>
<feature type="domain" description="DUF7716" evidence="1">
    <location>
        <begin position="10"/>
        <end position="111"/>
    </location>
</feature>
<dbReference type="EMBL" id="BAABWN010000035">
    <property type="protein sequence ID" value="GAA6170324.1"/>
    <property type="molecule type" value="Genomic_DNA"/>
</dbReference>